<comment type="similarity">
    <text evidence="1 4">Belongs to the glycerate kinase type-1 family.</text>
</comment>
<gene>
    <name evidence="5" type="ORF">G3M99_11615</name>
</gene>
<keyword evidence="2 4" id="KW-0808">Transferase</keyword>
<reference evidence="5 6" key="1">
    <citation type="submission" date="2020-02" db="EMBL/GenBank/DDBJ databases">
        <title>Genome assembly of a novel Clostridium senegalense strain.</title>
        <authorList>
            <person name="Gupta T.B."/>
            <person name="Jauregui R."/>
            <person name="Maclean P."/>
            <person name="Nawarathana A."/>
            <person name="Brightwell G."/>
        </authorList>
    </citation>
    <scope>NUCLEOTIDE SEQUENCE [LARGE SCALE GENOMIC DNA]</scope>
    <source>
        <strain evidence="5 6">AGRFS4</strain>
    </source>
</reference>
<dbReference type="AlphaFoldDB" id="A0A6M0H4P3"/>
<dbReference type="Gene3D" id="3.40.50.10350">
    <property type="entry name" value="Glycerate kinase, domain 1"/>
    <property type="match status" value="1"/>
</dbReference>
<dbReference type="InterPro" id="IPR018197">
    <property type="entry name" value="Glycerate_kinase_RE-like"/>
</dbReference>
<name>A0A6M0H4P3_9CLOT</name>
<keyword evidence="3 4" id="KW-0418">Kinase</keyword>
<sequence>MKFVLAPDSFKESMTAKEVCIAMEKGIKKVFKDAKCIHVPMADGGEGTLQSLVDSTKGQVYVKEVTGPLGNNVNAKFGVLNDGKTAVIEIAEVSGLTLVPREKRNPLITTTFGIGELIKEVLDKGCNKILIGLGGSSTNDGGVGMLQALGAKFLDINNNEIGFGGGNLKKLSRIDLSEFDKRIANVNIEVACDVKNPLTGNNGASFVFGPQKGATKNMVIVLDESLKHFSDIVKHQFNKEIDKLEGAGAAGGLGAALIGFCNGKLVSGIDLVINYSRLEDKLQDADFVFTGEGSIDIQTTFGKTPIGVSRLAKRHNIPVIALGGKVDSNIEKLYDLGINSVFGILPGVETLDQALKNGKENVERTTENICRVLKINNKF</sequence>
<dbReference type="GO" id="GO:0031388">
    <property type="term" value="P:organic acid phosphorylation"/>
    <property type="evidence" value="ECO:0007669"/>
    <property type="project" value="UniProtKB-UniRule"/>
</dbReference>
<evidence type="ECO:0000256" key="3">
    <source>
        <dbReference type="ARBA" id="ARBA00022777"/>
    </source>
</evidence>
<dbReference type="EMBL" id="JAAGPU010000021">
    <property type="protein sequence ID" value="NEU05487.1"/>
    <property type="molecule type" value="Genomic_DNA"/>
</dbReference>
<evidence type="ECO:0000256" key="2">
    <source>
        <dbReference type="ARBA" id="ARBA00022679"/>
    </source>
</evidence>
<dbReference type="InterPro" id="IPR036129">
    <property type="entry name" value="Glycerate_kinase_sf"/>
</dbReference>
<proteinExistence type="inferred from homology"/>
<evidence type="ECO:0000256" key="1">
    <source>
        <dbReference type="ARBA" id="ARBA00006284"/>
    </source>
</evidence>
<dbReference type="InterPro" id="IPR018193">
    <property type="entry name" value="Glyc_kinase_flavodox-like_fold"/>
</dbReference>
<keyword evidence="6" id="KW-1185">Reference proteome</keyword>
<organism evidence="5 6">
    <name type="scientific">Clostridium senegalense</name>
    <dbReference type="NCBI Taxonomy" id="1465809"/>
    <lineage>
        <taxon>Bacteria</taxon>
        <taxon>Bacillati</taxon>
        <taxon>Bacillota</taxon>
        <taxon>Clostridia</taxon>
        <taxon>Eubacteriales</taxon>
        <taxon>Clostridiaceae</taxon>
        <taxon>Clostridium</taxon>
    </lineage>
</organism>
<dbReference type="Pfam" id="PF02595">
    <property type="entry name" value="Gly_kinase"/>
    <property type="match status" value="1"/>
</dbReference>
<dbReference type="InterPro" id="IPR004381">
    <property type="entry name" value="Glycerate_kinase"/>
</dbReference>
<dbReference type="Proteomes" id="UP000481872">
    <property type="component" value="Unassembled WGS sequence"/>
</dbReference>
<evidence type="ECO:0000313" key="6">
    <source>
        <dbReference type="Proteomes" id="UP000481872"/>
    </source>
</evidence>
<dbReference type="SUPFAM" id="SSF110738">
    <property type="entry name" value="Glycerate kinase I"/>
    <property type="match status" value="1"/>
</dbReference>
<accession>A0A6M0H4P3</accession>
<dbReference type="PIRSF" id="PIRSF006078">
    <property type="entry name" value="GlxK"/>
    <property type="match status" value="1"/>
</dbReference>
<dbReference type="PANTHER" id="PTHR21599:SF0">
    <property type="entry name" value="GLYCERATE KINASE"/>
    <property type="match status" value="1"/>
</dbReference>
<dbReference type="Gene3D" id="3.90.1510.10">
    <property type="entry name" value="Glycerate kinase, domain 2"/>
    <property type="match status" value="1"/>
</dbReference>
<dbReference type="NCBIfam" id="TIGR00045">
    <property type="entry name" value="glycerate kinase"/>
    <property type="match status" value="1"/>
</dbReference>
<evidence type="ECO:0000256" key="4">
    <source>
        <dbReference type="PIRNR" id="PIRNR006078"/>
    </source>
</evidence>
<comment type="caution">
    <text evidence="5">The sequence shown here is derived from an EMBL/GenBank/DDBJ whole genome shotgun (WGS) entry which is preliminary data.</text>
</comment>
<dbReference type="RefSeq" id="WP_199870263.1">
    <property type="nucleotide sequence ID" value="NZ_JAAGPU010000021.1"/>
</dbReference>
<dbReference type="PANTHER" id="PTHR21599">
    <property type="entry name" value="GLYCERATE KINASE"/>
    <property type="match status" value="1"/>
</dbReference>
<evidence type="ECO:0000313" key="5">
    <source>
        <dbReference type="EMBL" id="NEU05487.1"/>
    </source>
</evidence>
<dbReference type="GO" id="GO:0008887">
    <property type="term" value="F:glycerate kinase activity"/>
    <property type="evidence" value="ECO:0007669"/>
    <property type="project" value="UniProtKB-UniRule"/>
</dbReference>
<protein>
    <submittedName>
        <fullName evidence="5">Glycerate kinase</fullName>
    </submittedName>
</protein>